<keyword evidence="2" id="KW-0378">Hydrolase</keyword>
<dbReference type="EMBL" id="BKCJ010002315">
    <property type="protein sequence ID" value="GEU47729.1"/>
    <property type="molecule type" value="Genomic_DNA"/>
</dbReference>
<dbReference type="GO" id="GO:0003676">
    <property type="term" value="F:nucleic acid binding"/>
    <property type="evidence" value="ECO:0007669"/>
    <property type="project" value="InterPro"/>
</dbReference>
<evidence type="ECO:0000256" key="3">
    <source>
        <dbReference type="SAM" id="Coils"/>
    </source>
</evidence>
<proteinExistence type="predicted"/>
<evidence type="ECO:0000259" key="6">
    <source>
        <dbReference type="Pfam" id="PF13976"/>
    </source>
</evidence>
<evidence type="ECO:0000256" key="1">
    <source>
        <dbReference type="ARBA" id="ARBA00022723"/>
    </source>
</evidence>
<accession>A0A6L2KFP2</accession>
<dbReference type="Pfam" id="PF07727">
    <property type="entry name" value="RVT_2"/>
    <property type="match status" value="1"/>
</dbReference>
<gene>
    <name evidence="7" type="ORF">Tci_019707</name>
</gene>
<dbReference type="Gene3D" id="3.30.420.10">
    <property type="entry name" value="Ribonuclease H-like superfamily/Ribonuclease H"/>
    <property type="match status" value="1"/>
</dbReference>
<dbReference type="PANTHER" id="PTHR42648">
    <property type="entry name" value="TRANSPOSASE, PUTATIVE-RELATED"/>
    <property type="match status" value="1"/>
</dbReference>
<keyword evidence="3" id="KW-0175">Coiled coil</keyword>
<reference evidence="7" key="1">
    <citation type="journal article" date="2019" name="Sci. Rep.">
        <title>Draft genome of Tanacetum cinerariifolium, the natural source of mosquito coil.</title>
        <authorList>
            <person name="Yamashiro T."/>
            <person name="Shiraishi A."/>
            <person name="Satake H."/>
            <person name="Nakayama K."/>
        </authorList>
    </citation>
    <scope>NUCLEOTIDE SEQUENCE</scope>
</reference>
<dbReference type="GO" id="GO:0046872">
    <property type="term" value="F:metal ion binding"/>
    <property type="evidence" value="ECO:0007669"/>
    <property type="project" value="UniProtKB-KW"/>
</dbReference>
<comment type="caution">
    <text evidence="7">The sequence shown here is derived from an EMBL/GenBank/DDBJ whole genome shotgun (WGS) entry which is preliminary data.</text>
</comment>
<feature type="domain" description="GAG-pre-integrase" evidence="6">
    <location>
        <begin position="491"/>
        <end position="564"/>
    </location>
</feature>
<dbReference type="Pfam" id="PF13976">
    <property type="entry name" value="gag_pre-integrs"/>
    <property type="match status" value="1"/>
</dbReference>
<keyword evidence="1" id="KW-0479">Metal-binding</keyword>
<dbReference type="InterPro" id="IPR013103">
    <property type="entry name" value="RVT_2"/>
</dbReference>
<dbReference type="InterPro" id="IPR036397">
    <property type="entry name" value="RNaseH_sf"/>
</dbReference>
<dbReference type="AlphaFoldDB" id="A0A6L2KFP2"/>
<sequence length="997" mass="113046">MEHSNPTLAKISILDTGNFEQWKFRIKQYLQNEHYALLEVIEFGDSYEAPQDDAATSSASEGSAKKKGRTVAVTTEDMQKRRNDVKTRTTLLLALPDEHQLRFSKLQAIVSHLEFMDVKIEQDDLNQKFLTSLALEWLMYTIVWRNRSDLDTMSLDDVYNRLKVYEPKVRKKSESNSQNMAFISSAKNSSGNGEVNTANSGRRLGKRFPYKVLMWLALISQRWSALTAIRWATLLGSVRHPGAKTGDWSYMAIEEEDHALVAEQKAPTEFALMAKSSSDNKVEVRLVEFKNQEIKFCEKIRGLEFKVESKTNRIKSLTNELEMLKKEKEGLDSKLIGFQSASKDLDTFLGSQRHVQRKSAVRTQFRVQRVSTGNTKFPTVNKNFPTGNSKLSTADLGNKGKLATPPFDEGYVSFGQGGCKITGKGTIKTSKLEFENVYFMKDLKYNQFSVSQICDNKNSVIFTDSECNVLGRNFKLRDDTNVFLRTPRQHNMYSIDLNNIIPHKDLTCLVAKAFADKSELWHRRLGHLNFKTMNKLVRHNLVRGLPSKCFENDHTYATCLKGKHHKASCKTKLVHLVTKPLHTLHMDLFGPTSDETSGILRNFITEIENLKDLKNGVAERRNRTLIEVARTMLADAKLPVTFWAEAVNIACYVQNRVLVNKSQNKTPYELFNGRTLAIGFLKPFGCHVMILNTLDHLGKFEAKGDEGYFIGYSMSGTKDAASQDVKKDVSSLRYIALPNCGNSNPAATSTNPSADQIETLIVETLVLTVSSPVATACLEDSPQLSITTNTSDINGVEADLSNMENNISACLTPTFRIHKDHPTSQIIGPMDTSVQTRNKFKEMEEQSFIASIHHKTNPDLLQFCLFLCFLSQEEPKNIFDTLKDPSWVEAIQEELLQFKIQNVWSLVNCPERVRPIGTKWVLKNKKDERGIMIRNKAKLVAQGHTHEEGIDYEEVFAPVVRIEAIRLFLAYASFMGFTVYQMDVFLYGTIDEEVYVM</sequence>
<dbReference type="PANTHER" id="PTHR42648:SF32">
    <property type="entry name" value="RIBONUCLEASE H-LIKE DOMAIN, GAG-PRE-INTEGRASE DOMAIN PROTEIN-RELATED"/>
    <property type="match status" value="1"/>
</dbReference>
<feature type="domain" description="Reverse transcriptase Ty1/copia-type" evidence="5">
    <location>
        <begin position="902"/>
        <end position="996"/>
    </location>
</feature>
<feature type="region of interest" description="Disordered" evidence="4">
    <location>
        <begin position="51"/>
        <end position="80"/>
    </location>
</feature>
<evidence type="ECO:0000256" key="4">
    <source>
        <dbReference type="SAM" id="MobiDB-lite"/>
    </source>
</evidence>
<protein>
    <submittedName>
        <fullName evidence="7">Uncharacterized protein</fullName>
    </submittedName>
</protein>
<dbReference type="SUPFAM" id="SSF53098">
    <property type="entry name" value="Ribonuclease H-like"/>
    <property type="match status" value="1"/>
</dbReference>
<organism evidence="7">
    <name type="scientific">Tanacetum cinerariifolium</name>
    <name type="common">Dalmatian daisy</name>
    <name type="synonym">Chrysanthemum cinerariifolium</name>
    <dbReference type="NCBI Taxonomy" id="118510"/>
    <lineage>
        <taxon>Eukaryota</taxon>
        <taxon>Viridiplantae</taxon>
        <taxon>Streptophyta</taxon>
        <taxon>Embryophyta</taxon>
        <taxon>Tracheophyta</taxon>
        <taxon>Spermatophyta</taxon>
        <taxon>Magnoliopsida</taxon>
        <taxon>eudicotyledons</taxon>
        <taxon>Gunneridae</taxon>
        <taxon>Pentapetalae</taxon>
        <taxon>asterids</taxon>
        <taxon>campanulids</taxon>
        <taxon>Asterales</taxon>
        <taxon>Asteraceae</taxon>
        <taxon>Asteroideae</taxon>
        <taxon>Anthemideae</taxon>
        <taxon>Anthemidinae</taxon>
        <taxon>Tanacetum</taxon>
    </lineage>
</organism>
<dbReference type="GO" id="GO:0016787">
    <property type="term" value="F:hydrolase activity"/>
    <property type="evidence" value="ECO:0007669"/>
    <property type="project" value="UniProtKB-KW"/>
</dbReference>
<evidence type="ECO:0000313" key="7">
    <source>
        <dbReference type="EMBL" id="GEU47729.1"/>
    </source>
</evidence>
<name>A0A6L2KFP2_TANCI</name>
<evidence type="ECO:0000259" key="5">
    <source>
        <dbReference type="Pfam" id="PF07727"/>
    </source>
</evidence>
<dbReference type="InterPro" id="IPR025724">
    <property type="entry name" value="GAG-pre-integrase_dom"/>
</dbReference>
<dbReference type="InterPro" id="IPR012337">
    <property type="entry name" value="RNaseH-like_sf"/>
</dbReference>
<feature type="coiled-coil region" evidence="3">
    <location>
        <begin position="300"/>
        <end position="334"/>
    </location>
</feature>
<dbReference type="InterPro" id="IPR039537">
    <property type="entry name" value="Retrotran_Ty1/copia-like"/>
</dbReference>
<evidence type="ECO:0000256" key="2">
    <source>
        <dbReference type="ARBA" id="ARBA00022801"/>
    </source>
</evidence>